<organism evidence="3 4">
    <name type="scientific">Zhongshania borealis</name>
    <dbReference type="NCBI Taxonomy" id="889488"/>
    <lineage>
        <taxon>Bacteria</taxon>
        <taxon>Pseudomonadati</taxon>
        <taxon>Pseudomonadota</taxon>
        <taxon>Gammaproteobacteria</taxon>
        <taxon>Cellvibrionales</taxon>
        <taxon>Spongiibacteraceae</taxon>
        <taxon>Zhongshania</taxon>
    </lineage>
</organism>
<dbReference type="EMBL" id="BAABDM010000001">
    <property type="protein sequence ID" value="GAA4087611.1"/>
    <property type="molecule type" value="Genomic_DNA"/>
</dbReference>
<reference evidence="4" key="1">
    <citation type="journal article" date="2019" name="Int. J. Syst. Evol. Microbiol.">
        <title>The Global Catalogue of Microorganisms (GCM) 10K type strain sequencing project: providing services to taxonomists for standard genome sequencing and annotation.</title>
        <authorList>
            <consortium name="The Broad Institute Genomics Platform"/>
            <consortium name="The Broad Institute Genome Sequencing Center for Infectious Disease"/>
            <person name="Wu L."/>
            <person name="Ma J."/>
        </authorList>
    </citation>
    <scope>NUCLEOTIDE SEQUENCE [LARGE SCALE GENOMIC DNA]</scope>
    <source>
        <strain evidence="4">JCM 17304</strain>
    </source>
</reference>
<evidence type="ECO:0000313" key="4">
    <source>
        <dbReference type="Proteomes" id="UP001500392"/>
    </source>
</evidence>
<dbReference type="RefSeq" id="WP_344932553.1">
    <property type="nucleotide sequence ID" value="NZ_BAABDM010000001.1"/>
</dbReference>
<feature type="region of interest" description="Disordered" evidence="1">
    <location>
        <begin position="122"/>
        <end position="141"/>
    </location>
</feature>
<keyword evidence="2" id="KW-0812">Transmembrane</keyword>
<keyword evidence="2" id="KW-0472">Membrane</keyword>
<name>A0ABP7WEW9_9GAMM</name>
<keyword evidence="2" id="KW-1133">Transmembrane helix</keyword>
<evidence type="ECO:0000256" key="1">
    <source>
        <dbReference type="SAM" id="MobiDB-lite"/>
    </source>
</evidence>
<proteinExistence type="predicted"/>
<comment type="caution">
    <text evidence="3">The sequence shown here is derived from an EMBL/GenBank/DDBJ whole genome shotgun (WGS) entry which is preliminary data.</text>
</comment>
<keyword evidence="4" id="KW-1185">Reference proteome</keyword>
<accession>A0ABP7WEW9</accession>
<sequence length="286" mass="31910">MKENDIDNWIARLRQPEQCESDCEKAVMEAIKDGLQASAPTAEIDQLALQRLHNRIEQEGLYRPRAISRRRLYRYGTAAALLVGVALALDLSIFDRAVVDQHSMREAPNIATDTEMARYEALAAAPEKAASSREADELPPSVHAEAGGQYLADSGQKDDARSVNALAKAERHHALLAARAMQDSDIAQQDVSAKAARQTTAPSQSSTTEYRRLVLTEIEWLTLRKLAEEGVDFAQDSESESWVLLLKNQEEQQRWRKALPHSALDVSWPIEKEIEIDVAVIGDRDE</sequence>
<feature type="region of interest" description="Disordered" evidence="1">
    <location>
        <begin position="189"/>
        <end position="208"/>
    </location>
</feature>
<feature type="transmembrane region" description="Helical" evidence="2">
    <location>
        <begin position="72"/>
        <end position="94"/>
    </location>
</feature>
<evidence type="ECO:0000256" key="2">
    <source>
        <dbReference type="SAM" id="Phobius"/>
    </source>
</evidence>
<evidence type="ECO:0000313" key="3">
    <source>
        <dbReference type="EMBL" id="GAA4087611.1"/>
    </source>
</evidence>
<gene>
    <name evidence="3" type="ORF">GCM10022414_07970</name>
</gene>
<dbReference type="Proteomes" id="UP001500392">
    <property type="component" value="Unassembled WGS sequence"/>
</dbReference>
<protein>
    <submittedName>
        <fullName evidence="3">Uncharacterized protein</fullName>
    </submittedName>
</protein>